<dbReference type="PANTHER" id="PTHR43133:SF52">
    <property type="entry name" value="ECF RNA POLYMERASE SIGMA FACTOR SIGL"/>
    <property type="match status" value="1"/>
</dbReference>
<dbReference type="AlphaFoldDB" id="A0A0L0KME0"/>
<evidence type="ECO:0000313" key="9">
    <source>
        <dbReference type="Proteomes" id="UP000037151"/>
    </source>
</evidence>
<evidence type="ECO:0000313" key="8">
    <source>
        <dbReference type="EMBL" id="KND39011.1"/>
    </source>
</evidence>
<dbReference type="InterPro" id="IPR036388">
    <property type="entry name" value="WH-like_DNA-bd_sf"/>
</dbReference>
<dbReference type="GO" id="GO:0016987">
    <property type="term" value="F:sigma factor activity"/>
    <property type="evidence" value="ECO:0007669"/>
    <property type="project" value="UniProtKB-KW"/>
</dbReference>
<dbReference type="Gene3D" id="1.10.10.10">
    <property type="entry name" value="Winged helix-like DNA-binding domain superfamily/Winged helix DNA-binding domain"/>
    <property type="match status" value="1"/>
</dbReference>
<dbReference type="EMBL" id="JPPY01000033">
    <property type="protein sequence ID" value="KND39011.1"/>
    <property type="molecule type" value="Genomic_DNA"/>
</dbReference>
<dbReference type="GO" id="GO:0006352">
    <property type="term" value="P:DNA-templated transcription initiation"/>
    <property type="evidence" value="ECO:0007669"/>
    <property type="project" value="InterPro"/>
</dbReference>
<protein>
    <submittedName>
        <fullName evidence="8">RNA polymerase sigma70</fullName>
    </submittedName>
</protein>
<keyword evidence="5" id="KW-0804">Transcription</keyword>
<dbReference type="RefSeq" id="WP_050369649.1">
    <property type="nucleotide sequence ID" value="NZ_KQ257803.1"/>
</dbReference>
<dbReference type="Proteomes" id="UP000037151">
    <property type="component" value="Unassembled WGS sequence"/>
</dbReference>
<dbReference type="PANTHER" id="PTHR43133">
    <property type="entry name" value="RNA POLYMERASE ECF-TYPE SIGMA FACTO"/>
    <property type="match status" value="1"/>
</dbReference>
<sequence length="174" mass="19115">MRGGGTVPVEDEDPLGAAQIRRVTAVLALAGVAREDRADGVQQVRLRLIERLARGDEPPRDLGAWAVAVASNHAVDWHRSRDRQERIGERLRVLGEWREAVPGPEEELLTLAVAEGLDTLLPLQRQVLILRYYADLTVPQIAEALSVPAGTVKSRLHAAVRSMKVRLESEAVEA</sequence>
<feature type="domain" description="RNA polymerase sigma-70 region 2" evidence="6">
    <location>
        <begin position="34"/>
        <end position="83"/>
    </location>
</feature>
<dbReference type="Pfam" id="PF08281">
    <property type="entry name" value="Sigma70_r4_2"/>
    <property type="match status" value="1"/>
</dbReference>
<dbReference type="PATRIC" id="fig|42234.21.peg.1156"/>
<dbReference type="GO" id="GO:0003677">
    <property type="term" value="F:DNA binding"/>
    <property type="evidence" value="ECO:0007669"/>
    <property type="project" value="UniProtKB-KW"/>
</dbReference>
<dbReference type="NCBIfam" id="TIGR02937">
    <property type="entry name" value="sigma70-ECF"/>
    <property type="match status" value="1"/>
</dbReference>
<organism evidence="8 9">
    <name type="scientific">Streptomyces acidiscabies</name>
    <dbReference type="NCBI Taxonomy" id="42234"/>
    <lineage>
        <taxon>Bacteria</taxon>
        <taxon>Bacillati</taxon>
        <taxon>Actinomycetota</taxon>
        <taxon>Actinomycetes</taxon>
        <taxon>Kitasatosporales</taxon>
        <taxon>Streptomycetaceae</taxon>
        <taxon>Streptomyces</taxon>
    </lineage>
</organism>
<dbReference type="Gene3D" id="1.10.1740.10">
    <property type="match status" value="1"/>
</dbReference>
<evidence type="ECO:0000256" key="1">
    <source>
        <dbReference type="ARBA" id="ARBA00010641"/>
    </source>
</evidence>
<dbReference type="InterPro" id="IPR007627">
    <property type="entry name" value="RNA_pol_sigma70_r2"/>
</dbReference>
<keyword evidence="4" id="KW-0238">DNA-binding</keyword>
<dbReference type="InterPro" id="IPR013325">
    <property type="entry name" value="RNA_pol_sigma_r2"/>
</dbReference>
<evidence type="ECO:0000259" key="6">
    <source>
        <dbReference type="Pfam" id="PF04542"/>
    </source>
</evidence>
<dbReference type="SUPFAM" id="SSF88946">
    <property type="entry name" value="Sigma2 domain of RNA polymerase sigma factors"/>
    <property type="match status" value="1"/>
</dbReference>
<dbReference type="InterPro" id="IPR013249">
    <property type="entry name" value="RNA_pol_sigma70_r4_t2"/>
</dbReference>
<gene>
    <name evidence="8" type="ORF">IQ63_05600</name>
</gene>
<dbReference type="Pfam" id="PF04542">
    <property type="entry name" value="Sigma70_r2"/>
    <property type="match status" value="1"/>
</dbReference>
<dbReference type="InterPro" id="IPR013324">
    <property type="entry name" value="RNA_pol_sigma_r3/r4-like"/>
</dbReference>
<evidence type="ECO:0000256" key="4">
    <source>
        <dbReference type="ARBA" id="ARBA00023125"/>
    </source>
</evidence>
<dbReference type="CDD" id="cd06171">
    <property type="entry name" value="Sigma70_r4"/>
    <property type="match status" value="1"/>
</dbReference>
<evidence type="ECO:0000256" key="3">
    <source>
        <dbReference type="ARBA" id="ARBA00023082"/>
    </source>
</evidence>
<keyword evidence="2" id="KW-0805">Transcription regulation</keyword>
<comment type="caution">
    <text evidence="8">The sequence shown here is derived from an EMBL/GenBank/DDBJ whole genome shotgun (WGS) entry which is preliminary data.</text>
</comment>
<keyword evidence="3" id="KW-0731">Sigma factor</keyword>
<dbReference type="InterPro" id="IPR014284">
    <property type="entry name" value="RNA_pol_sigma-70_dom"/>
</dbReference>
<accession>A0A0L0KME0</accession>
<evidence type="ECO:0000256" key="2">
    <source>
        <dbReference type="ARBA" id="ARBA00023015"/>
    </source>
</evidence>
<name>A0A0L0KME0_9ACTN</name>
<feature type="domain" description="RNA polymerase sigma factor 70 region 4 type 2" evidence="7">
    <location>
        <begin position="113"/>
        <end position="162"/>
    </location>
</feature>
<dbReference type="OrthoDB" id="5243766at2"/>
<evidence type="ECO:0000259" key="7">
    <source>
        <dbReference type="Pfam" id="PF08281"/>
    </source>
</evidence>
<proteinExistence type="inferred from homology"/>
<reference evidence="9" key="1">
    <citation type="submission" date="2014-07" db="EMBL/GenBank/DDBJ databases">
        <title>Genome sequencing of plant-pathogenic Streptomyces species.</title>
        <authorList>
            <person name="Harrison J."/>
            <person name="Sapp M."/>
            <person name="Thwaites R."/>
            <person name="Studholme D.J."/>
        </authorList>
    </citation>
    <scope>NUCLEOTIDE SEQUENCE [LARGE SCALE GENOMIC DNA]</scope>
    <source>
        <strain evidence="9">NCPPB 4445</strain>
    </source>
</reference>
<dbReference type="SUPFAM" id="SSF88659">
    <property type="entry name" value="Sigma3 and sigma4 domains of RNA polymerase sigma factors"/>
    <property type="match status" value="1"/>
</dbReference>
<comment type="similarity">
    <text evidence="1">Belongs to the sigma-70 factor family. ECF subfamily.</text>
</comment>
<dbReference type="InterPro" id="IPR039425">
    <property type="entry name" value="RNA_pol_sigma-70-like"/>
</dbReference>
<evidence type="ECO:0000256" key="5">
    <source>
        <dbReference type="ARBA" id="ARBA00023163"/>
    </source>
</evidence>